<evidence type="ECO:0000256" key="7">
    <source>
        <dbReference type="RuleBase" id="RU003355"/>
    </source>
</evidence>
<dbReference type="InterPro" id="IPR000209">
    <property type="entry name" value="Peptidase_S8/S53_dom"/>
</dbReference>
<evidence type="ECO:0000256" key="1">
    <source>
        <dbReference type="ARBA" id="ARBA00011073"/>
    </source>
</evidence>
<dbReference type="SUPFAM" id="SSF52743">
    <property type="entry name" value="Subtilisin-like"/>
    <property type="match status" value="1"/>
</dbReference>
<feature type="domain" description="Peptidase S8/S53" evidence="9">
    <location>
        <begin position="176"/>
        <end position="460"/>
    </location>
</feature>
<dbReference type="PANTHER" id="PTHR43806">
    <property type="entry name" value="PEPTIDASE S8"/>
    <property type="match status" value="1"/>
</dbReference>
<dbReference type="PROSITE" id="PS00138">
    <property type="entry name" value="SUBTILASE_SER"/>
    <property type="match status" value="1"/>
</dbReference>
<dbReference type="AlphaFoldDB" id="A0A7G9YNP6"/>
<evidence type="ECO:0000256" key="2">
    <source>
        <dbReference type="ARBA" id="ARBA00022670"/>
    </source>
</evidence>
<keyword evidence="8" id="KW-0175">Coiled coil</keyword>
<evidence type="ECO:0000256" key="3">
    <source>
        <dbReference type="ARBA" id="ARBA00022801"/>
    </source>
</evidence>
<dbReference type="CDD" id="cd07487">
    <property type="entry name" value="Peptidases_S8_1"/>
    <property type="match status" value="1"/>
</dbReference>
<protein>
    <recommendedName>
        <fullName evidence="9">Peptidase S8/S53 domain-containing protein</fullName>
    </recommendedName>
</protein>
<dbReference type="InterPro" id="IPR050131">
    <property type="entry name" value="Peptidase_S8_subtilisin-like"/>
</dbReference>
<feature type="active site" description="Charge relay system" evidence="5 6">
    <location>
        <position position="406"/>
    </location>
</feature>
<dbReference type="InterPro" id="IPR036852">
    <property type="entry name" value="Peptidase_S8/S53_dom_sf"/>
</dbReference>
<dbReference type="Gene3D" id="3.40.50.200">
    <property type="entry name" value="Peptidase S8/S53 domain"/>
    <property type="match status" value="1"/>
</dbReference>
<evidence type="ECO:0000256" key="8">
    <source>
        <dbReference type="SAM" id="Coils"/>
    </source>
</evidence>
<dbReference type="GO" id="GO:0004252">
    <property type="term" value="F:serine-type endopeptidase activity"/>
    <property type="evidence" value="ECO:0007669"/>
    <property type="project" value="UniProtKB-UniRule"/>
</dbReference>
<dbReference type="InterPro" id="IPR023827">
    <property type="entry name" value="Peptidase_S8_Asp-AS"/>
</dbReference>
<reference evidence="10" key="1">
    <citation type="submission" date="2020-06" db="EMBL/GenBank/DDBJ databases">
        <title>Unique genomic features of the anaerobic methanotrophic archaea.</title>
        <authorList>
            <person name="Chadwick G.L."/>
            <person name="Skennerton C.T."/>
            <person name="Laso-Perez R."/>
            <person name="Leu A.O."/>
            <person name="Speth D.R."/>
            <person name="Yu H."/>
            <person name="Morgan-Lang C."/>
            <person name="Hatzenpichler R."/>
            <person name="Goudeau D."/>
            <person name="Malmstrom R."/>
            <person name="Brazelton W.J."/>
            <person name="Woyke T."/>
            <person name="Hallam S.J."/>
            <person name="Tyson G.W."/>
            <person name="Wegener G."/>
            <person name="Boetius A."/>
            <person name="Orphan V."/>
        </authorList>
    </citation>
    <scope>NUCLEOTIDE SEQUENCE</scope>
</reference>
<keyword evidence="4 6" id="KW-0720">Serine protease</keyword>
<comment type="similarity">
    <text evidence="1 6 7">Belongs to the peptidase S8 family.</text>
</comment>
<dbReference type="PANTHER" id="PTHR43806:SF65">
    <property type="entry name" value="SERINE PROTEASE APRX"/>
    <property type="match status" value="1"/>
</dbReference>
<name>A0A7G9YNP6_9EURY</name>
<evidence type="ECO:0000259" key="9">
    <source>
        <dbReference type="Pfam" id="PF00082"/>
    </source>
</evidence>
<keyword evidence="2 6" id="KW-0645">Protease</keyword>
<organism evidence="10">
    <name type="scientific">Candidatus Methanogaster sp. ANME-2c ERB4</name>
    <dbReference type="NCBI Taxonomy" id="2759911"/>
    <lineage>
        <taxon>Archaea</taxon>
        <taxon>Methanobacteriati</taxon>
        <taxon>Methanobacteriota</taxon>
        <taxon>Stenosarchaea group</taxon>
        <taxon>Methanomicrobia</taxon>
        <taxon>Methanosarcinales</taxon>
        <taxon>ANME-2 cluster</taxon>
        <taxon>Candidatus Methanogasteraceae</taxon>
        <taxon>Candidatus Methanogaster</taxon>
    </lineage>
</organism>
<proteinExistence type="inferred from homology"/>
<dbReference type="EMBL" id="MT631384">
    <property type="protein sequence ID" value="QNO49630.1"/>
    <property type="molecule type" value="Genomic_DNA"/>
</dbReference>
<feature type="active site" description="Charge relay system" evidence="5 6">
    <location>
        <position position="185"/>
    </location>
</feature>
<dbReference type="GO" id="GO:0006508">
    <property type="term" value="P:proteolysis"/>
    <property type="evidence" value="ECO:0007669"/>
    <property type="project" value="UniProtKB-KW"/>
</dbReference>
<dbReference type="PROSITE" id="PS00136">
    <property type="entry name" value="SUBTILASE_ASP"/>
    <property type="match status" value="1"/>
</dbReference>
<feature type="active site" description="Charge relay system" evidence="5 6">
    <location>
        <position position="216"/>
    </location>
</feature>
<gene>
    <name evidence="10" type="ORF">AIHMFPNM_00033</name>
</gene>
<dbReference type="PRINTS" id="PR00723">
    <property type="entry name" value="SUBTILISIN"/>
</dbReference>
<evidence type="ECO:0000256" key="5">
    <source>
        <dbReference type="PIRSR" id="PIRSR615500-1"/>
    </source>
</evidence>
<evidence type="ECO:0000256" key="4">
    <source>
        <dbReference type="ARBA" id="ARBA00022825"/>
    </source>
</evidence>
<accession>A0A7G9YNP6</accession>
<sequence>MAKKTEIQESVIDKELLDELEFGAYEVSDSAEVDVILNFESAEKMKALFDKLTEKAAKEATEDTLTELSYDDLVDAMEIEEVVLEKSITEVGVDVNAAKSKTSGKTDAAALSFVDSVSIRLPKFLIYSMAEPEIAKKYGIKKIEEDQEMEEFVEDSVKQIDVVALRELDGGEGYTGKEIKVAVIDTGVDVAHRDLEGKIVETKDFTGDGFGDATGHGTHVATTILGSGAASDGRFKGVAFDAKLYAGKVLYMKDGRGRGKGSWIVRAIDWAVNNGVDVINLSLGSKKPKNGGDTLSLAVNRAVDEGIVVCVAAGNSGRAGNGTIGAPGAAERAITVGAVDPENAIAVFSSQGPVETEYLKPDIVAPGVDIVAGLAAGFSYKGPSHTNKPDLAEELKESYTHKSGTSMATPICAGVCALMLEAYYKEDGESRREKRKEYELSTKVKEALLKTARDLGEDEYKQGKGLIRPVDATRALVPDMKLPEVSKEGYTNEQLLEMLNDLSADKLDGATPENVPLLNYLRTDLVQLIRYMVVLRKRDRESRSRVEPLWEDYNQLLGVSKRDMQARVAELEGRIAELEKSSTKAKRKPAKRKTSK</sequence>
<evidence type="ECO:0000313" key="10">
    <source>
        <dbReference type="EMBL" id="QNO49630.1"/>
    </source>
</evidence>
<feature type="coiled-coil region" evidence="8">
    <location>
        <begin position="561"/>
        <end position="588"/>
    </location>
</feature>
<keyword evidence="3 6" id="KW-0378">Hydrolase</keyword>
<dbReference type="PROSITE" id="PS51892">
    <property type="entry name" value="SUBTILASE"/>
    <property type="match status" value="1"/>
</dbReference>
<evidence type="ECO:0000256" key="6">
    <source>
        <dbReference type="PROSITE-ProRule" id="PRU01240"/>
    </source>
</evidence>
<dbReference type="Pfam" id="PF00082">
    <property type="entry name" value="Peptidase_S8"/>
    <property type="match status" value="1"/>
</dbReference>
<dbReference type="InterPro" id="IPR023828">
    <property type="entry name" value="Peptidase_S8_Ser-AS"/>
</dbReference>
<dbReference type="InterPro" id="IPR015500">
    <property type="entry name" value="Peptidase_S8_subtilisin-rel"/>
</dbReference>